<dbReference type="GO" id="GO:0061844">
    <property type="term" value="P:antimicrobial humoral immune response mediated by antimicrobial peptide"/>
    <property type="evidence" value="ECO:0007669"/>
    <property type="project" value="TreeGrafter"/>
</dbReference>
<evidence type="ECO:0000256" key="4">
    <source>
        <dbReference type="SAM" id="SignalP"/>
    </source>
</evidence>
<feature type="chain" id="PRO_5043518539" description="Chemokine interleukin-8-like domain-containing protein" evidence="4">
    <location>
        <begin position="26"/>
        <end position="93"/>
    </location>
</feature>
<keyword evidence="7" id="KW-1185">Reference proteome</keyword>
<dbReference type="GO" id="GO:0008009">
    <property type="term" value="F:chemokine activity"/>
    <property type="evidence" value="ECO:0007669"/>
    <property type="project" value="InterPro"/>
</dbReference>
<evidence type="ECO:0000313" key="6">
    <source>
        <dbReference type="EMBL" id="KAJ1082068.1"/>
    </source>
</evidence>
<dbReference type="InterPro" id="IPR001811">
    <property type="entry name" value="Chemokine_IL8-like_dom"/>
</dbReference>
<reference evidence="6" key="1">
    <citation type="journal article" date="2022" name="bioRxiv">
        <title>Sequencing and chromosome-scale assembly of the giantPleurodeles waltlgenome.</title>
        <authorList>
            <person name="Brown T."/>
            <person name="Elewa A."/>
            <person name="Iarovenko S."/>
            <person name="Subramanian E."/>
            <person name="Araus A.J."/>
            <person name="Petzold A."/>
            <person name="Susuki M."/>
            <person name="Suzuki K.-i.T."/>
            <person name="Hayashi T."/>
            <person name="Toyoda A."/>
            <person name="Oliveira C."/>
            <person name="Osipova E."/>
            <person name="Leigh N.D."/>
            <person name="Simon A."/>
            <person name="Yun M.H."/>
        </authorList>
    </citation>
    <scope>NUCLEOTIDE SEQUENCE</scope>
    <source>
        <strain evidence="6">20211129_DDA</strain>
        <tissue evidence="6">Liver</tissue>
    </source>
</reference>
<keyword evidence="2" id="KW-0202">Cytokine</keyword>
<dbReference type="InterPro" id="IPR039809">
    <property type="entry name" value="Chemokine_b/g/d"/>
</dbReference>
<evidence type="ECO:0000256" key="2">
    <source>
        <dbReference type="ARBA" id="ARBA00022514"/>
    </source>
</evidence>
<dbReference type="InterPro" id="IPR036048">
    <property type="entry name" value="Interleukin_8-like_sf"/>
</dbReference>
<keyword evidence="3 4" id="KW-0732">Signal</keyword>
<dbReference type="PANTHER" id="PTHR12015:SF103">
    <property type="entry name" value="C-C MOTIF CHEMOKINE 4-RELATED"/>
    <property type="match status" value="1"/>
</dbReference>
<comment type="caution">
    <text evidence="6">The sequence shown here is derived from an EMBL/GenBank/DDBJ whole genome shotgun (WGS) entry which is preliminary data.</text>
</comment>
<dbReference type="SUPFAM" id="SSF54117">
    <property type="entry name" value="Interleukin 8-like chemokines"/>
    <property type="match status" value="1"/>
</dbReference>
<dbReference type="CDD" id="cd00272">
    <property type="entry name" value="Chemokine_CC"/>
    <property type="match status" value="1"/>
</dbReference>
<name>A0AAV7KYD6_PLEWA</name>
<proteinExistence type="predicted"/>
<keyword evidence="1" id="KW-0145">Chemotaxis</keyword>
<accession>A0AAV7KYD6</accession>
<dbReference type="AlphaFoldDB" id="A0AAV7KYD6"/>
<dbReference type="GO" id="GO:0070098">
    <property type="term" value="P:chemokine-mediated signaling pathway"/>
    <property type="evidence" value="ECO:0007669"/>
    <property type="project" value="TreeGrafter"/>
</dbReference>
<dbReference type="GO" id="GO:0005615">
    <property type="term" value="C:extracellular space"/>
    <property type="evidence" value="ECO:0007669"/>
    <property type="project" value="UniProtKB-KW"/>
</dbReference>
<gene>
    <name evidence="6" type="ORF">NDU88_002238</name>
</gene>
<sequence>MALVVALVLEASVLSIIAAIPSVGAGKSDCCGTYAPKPIQRKLLKRFHHTPADCRLPAVIFVTIKGIEVCANPNENWVKTAVRNLRKNGKPLE</sequence>
<feature type="signal peptide" evidence="4">
    <location>
        <begin position="1"/>
        <end position="25"/>
    </location>
</feature>
<dbReference type="PANTHER" id="PTHR12015">
    <property type="entry name" value="SMALL INDUCIBLE CYTOKINE A"/>
    <property type="match status" value="1"/>
</dbReference>
<dbReference type="Pfam" id="PF00048">
    <property type="entry name" value="IL8"/>
    <property type="match status" value="1"/>
</dbReference>
<dbReference type="EMBL" id="JANPWB010000016">
    <property type="protein sequence ID" value="KAJ1082068.1"/>
    <property type="molecule type" value="Genomic_DNA"/>
</dbReference>
<dbReference type="GO" id="GO:0006954">
    <property type="term" value="P:inflammatory response"/>
    <property type="evidence" value="ECO:0007669"/>
    <property type="project" value="TreeGrafter"/>
</dbReference>
<protein>
    <recommendedName>
        <fullName evidence="5">Chemokine interleukin-8-like domain-containing protein</fullName>
    </recommendedName>
</protein>
<dbReference type="GO" id="GO:0030335">
    <property type="term" value="P:positive regulation of cell migration"/>
    <property type="evidence" value="ECO:0007669"/>
    <property type="project" value="TreeGrafter"/>
</dbReference>
<dbReference type="SMART" id="SM00199">
    <property type="entry name" value="SCY"/>
    <property type="match status" value="1"/>
</dbReference>
<organism evidence="6 7">
    <name type="scientific">Pleurodeles waltl</name>
    <name type="common">Iberian ribbed newt</name>
    <dbReference type="NCBI Taxonomy" id="8319"/>
    <lineage>
        <taxon>Eukaryota</taxon>
        <taxon>Metazoa</taxon>
        <taxon>Chordata</taxon>
        <taxon>Craniata</taxon>
        <taxon>Vertebrata</taxon>
        <taxon>Euteleostomi</taxon>
        <taxon>Amphibia</taxon>
        <taxon>Batrachia</taxon>
        <taxon>Caudata</taxon>
        <taxon>Salamandroidea</taxon>
        <taxon>Salamandridae</taxon>
        <taxon>Pleurodelinae</taxon>
        <taxon>Pleurodeles</taxon>
    </lineage>
</organism>
<evidence type="ECO:0000259" key="5">
    <source>
        <dbReference type="SMART" id="SM00199"/>
    </source>
</evidence>
<evidence type="ECO:0000256" key="1">
    <source>
        <dbReference type="ARBA" id="ARBA00022500"/>
    </source>
</evidence>
<evidence type="ECO:0000256" key="3">
    <source>
        <dbReference type="ARBA" id="ARBA00022729"/>
    </source>
</evidence>
<dbReference type="Gene3D" id="2.40.50.40">
    <property type="match status" value="1"/>
</dbReference>
<dbReference type="Proteomes" id="UP001066276">
    <property type="component" value="Chromosome 12"/>
</dbReference>
<evidence type="ECO:0000313" key="7">
    <source>
        <dbReference type="Proteomes" id="UP001066276"/>
    </source>
</evidence>
<dbReference type="GO" id="GO:0048020">
    <property type="term" value="F:CCR chemokine receptor binding"/>
    <property type="evidence" value="ECO:0007669"/>
    <property type="project" value="TreeGrafter"/>
</dbReference>
<feature type="domain" description="Chemokine interleukin-8-like" evidence="5">
    <location>
        <begin position="27"/>
        <end position="85"/>
    </location>
</feature>
<dbReference type="GO" id="GO:0048245">
    <property type="term" value="P:eosinophil chemotaxis"/>
    <property type="evidence" value="ECO:0007669"/>
    <property type="project" value="TreeGrafter"/>
</dbReference>